<dbReference type="RefSeq" id="WP_283759240.1">
    <property type="nucleotide sequence ID" value="NZ_JAQOSQ010000016.1"/>
</dbReference>
<dbReference type="HAMAP" id="MF_00048">
    <property type="entry name" value="UPF0102"/>
    <property type="match status" value="1"/>
</dbReference>
<dbReference type="Proteomes" id="UP001232992">
    <property type="component" value="Unassembled WGS sequence"/>
</dbReference>
<gene>
    <name evidence="3" type="ORF">PMH09_15470</name>
</gene>
<dbReference type="InterPro" id="IPR003509">
    <property type="entry name" value="UPF0102_YraN-like"/>
</dbReference>
<keyword evidence="4" id="KW-1185">Reference proteome</keyword>
<proteinExistence type="inferred from homology"/>
<name>A0ABT7BZG4_9CYAN</name>
<comment type="caution">
    <text evidence="3">The sequence shown here is derived from an EMBL/GenBank/DDBJ whole genome shotgun (WGS) entry which is preliminary data.</text>
</comment>
<protein>
    <recommendedName>
        <fullName evidence="2">UPF0102 protein PMH09_15470</fullName>
    </recommendedName>
</protein>
<evidence type="ECO:0000313" key="4">
    <source>
        <dbReference type="Proteomes" id="UP001232992"/>
    </source>
</evidence>
<organism evidence="3 4">
    <name type="scientific">Roseofilum casamattae BLCC-M143</name>
    <dbReference type="NCBI Taxonomy" id="3022442"/>
    <lineage>
        <taxon>Bacteria</taxon>
        <taxon>Bacillati</taxon>
        <taxon>Cyanobacteriota</taxon>
        <taxon>Cyanophyceae</taxon>
        <taxon>Desertifilales</taxon>
        <taxon>Desertifilaceae</taxon>
        <taxon>Roseofilum</taxon>
        <taxon>Roseofilum casamattae</taxon>
    </lineage>
</organism>
<accession>A0ABT7BZG4</accession>
<dbReference type="SUPFAM" id="SSF52980">
    <property type="entry name" value="Restriction endonuclease-like"/>
    <property type="match status" value="1"/>
</dbReference>
<evidence type="ECO:0000313" key="3">
    <source>
        <dbReference type="EMBL" id="MDJ1184585.1"/>
    </source>
</evidence>
<dbReference type="Gene3D" id="3.40.1350.10">
    <property type="match status" value="1"/>
</dbReference>
<dbReference type="Pfam" id="PF02021">
    <property type="entry name" value="UPF0102"/>
    <property type="match status" value="1"/>
</dbReference>
<evidence type="ECO:0000256" key="2">
    <source>
        <dbReference type="HAMAP-Rule" id="MF_00048"/>
    </source>
</evidence>
<dbReference type="InterPro" id="IPR011856">
    <property type="entry name" value="tRNA_endonuc-like_dom_sf"/>
</dbReference>
<dbReference type="EMBL" id="JAQOSQ010000016">
    <property type="protein sequence ID" value="MDJ1184585.1"/>
    <property type="molecule type" value="Genomic_DNA"/>
</dbReference>
<reference evidence="3 4" key="1">
    <citation type="submission" date="2023-01" db="EMBL/GenBank/DDBJ databases">
        <title>Novel diversity within Roseofilum (Cyanobacteria; Desertifilaceae) from marine benthic mats with descriptions of four novel species.</title>
        <authorList>
            <person name="Wang Y."/>
            <person name="Berthold D.E."/>
            <person name="Hu J."/>
            <person name="Lefler F.W."/>
            <person name="Laughinghouse H.D. IV."/>
        </authorList>
    </citation>
    <scope>NUCLEOTIDE SEQUENCE [LARGE SCALE GENOMIC DNA]</scope>
    <source>
        <strain evidence="3 4">BLCC-M143</strain>
    </source>
</reference>
<dbReference type="NCBIfam" id="TIGR00252">
    <property type="entry name" value="YraN family protein"/>
    <property type="match status" value="1"/>
</dbReference>
<evidence type="ECO:0000256" key="1">
    <source>
        <dbReference type="ARBA" id="ARBA00006738"/>
    </source>
</evidence>
<dbReference type="PANTHER" id="PTHR34039">
    <property type="entry name" value="UPF0102 PROTEIN YRAN"/>
    <property type="match status" value="1"/>
</dbReference>
<dbReference type="PANTHER" id="PTHR34039:SF1">
    <property type="entry name" value="UPF0102 PROTEIN YRAN"/>
    <property type="match status" value="1"/>
</dbReference>
<dbReference type="CDD" id="cd20736">
    <property type="entry name" value="PoNe_Nuclease"/>
    <property type="match status" value="1"/>
</dbReference>
<dbReference type="InterPro" id="IPR011335">
    <property type="entry name" value="Restrct_endonuc-II-like"/>
</dbReference>
<comment type="similarity">
    <text evidence="1 2">Belongs to the UPF0102 family.</text>
</comment>
<dbReference type="NCBIfam" id="NF009150">
    <property type="entry name" value="PRK12497.1-3"/>
    <property type="match status" value="1"/>
</dbReference>
<sequence>MVNPGVEGEQVVAQWLEEQGAEVLHRRWRCPWGELDLIARWDDIVVFVEVKTRSPKNWDENGLLAISPQKQERLRNAAEYFLAQVPELSECPCRFDVALVHYWPQSTDSNSSFTILDYLQEAF</sequence>